<reference evidence="2" key="2">
    <citation type="submission" date="2020-09" db="EMBL/GenBank/DDBJ databases">
        <authorList>
            <person name="Sun Q."/>
            <person name="Ohkuma M."/>
        </authorList>
    </citation>
    <scope>NUCLEOTIDE SEQUENCE</scope>
    <source>
        <strain evidence="2">JCM 4346</strain>
    </source>
</reference>
<evidence type="ECO:0000256" key="1">
    <source>
        <dbReference type="SAM" id="MobiDB-lite"/>
    </source>
</evidence>
<evidence type="ECO:0000313" key="3">
    <source>
        <dbReference type="Proteomes" id="UP000658320"/>
    </source>
</evidence>
<sequence>MGLFKSHDNPNFPREITDGNGDTWRNAADIMPGRNNQPVYTPETGPEGPALTPSEIEREYGRR</sequence>
<dbReference type="Proteomes" id="UP000658320">
    <property type="component" value="Unassembled WGS sequence"/>
</dbReference>
<comment type="caution">
    <text evidence="2">The sequence shown here is derived from an EMBL/GenBank/DDBJ whole genome shotgun (WGS) entry which is preliminary data.</text>
</comment>
<protein>
    <submittedName>
        <fullName evidence="2">Uncharacterized protein</fullName>
    </submittedName>
</protein>
<accession>A0A918FNV4</accession>
<proteinExistence type="predicted"/>
<dbReference type="AlphaFoldDB" id="A0A918FNV4"/>
<name>A0A918FNV4_9ACTN</name>
<dbReference type="RefSeq" id="WP_189944064.1">
    <property type="nucleotide sequence ID" value="NZ_BMSX01000041.1"/>
</dbReference>
<feature type="region of interest" description="Disordered" evidence="1">
    <location>
        <begin position="1"/>
        <end position="63"/>
    </location>
</feature>
<organism evidence="2 3">
    <name type="scientific">Streptomyces aurantiogriseus</name>
    <dbReference type="NCBI Taxonomy" id="66870"/>
    <lineage>
        <taxon>Bacteria</taxon>
        <taxon>Bacillati</taxon>
        <taxon>Actinomycetota</taxon>
        <taxon>Actinomycetes</taxon>
        <taxon>Kitasatosporales</taxon>
        <taxon>Streptomycetaceae</taxon>
        <taxon>Streptomyces</taxon>
    </lineage>
</organism>
<keyword evidence="3" id="KW-1185">Reference proteome</keyword>
<reference evidence="2" key="1">
    <citation type="journal article" date="2014" name="Int. J. Syst. Evol. Microbiol.">
        <title>Complete genome sequence of Corynebacterium casei LMG S-19264T (=DSM 44701T), isolated from a smear-ripened cheese.</title>
        <authorList>
            <consortium name="US DOE Joint Genome Institute (JGI-PGF)"/>
            <person name="Walter F."/>
            <person name="Albersmeier A."/>
            <person name="Kalinowski J."/>
            <person name="Ruckert C."/>
        </authorList>
    </citation>
    <scope>NUCLEOTIDE SEQUENCE</scope>
    <source>
        <strain evidence="2">JCM 4346</strain>
    </source>
</reference>
<gene>
    <name evidence="2" type="ORF">GCM10010251_92580</name>
</gene>
<dbReference type="EMBL" id="BMSX01000041">
    <property type="protein sequence ID" value="GGR61298.1"/>
    <property type="molecule type" value="Genomic_DNA"/>
</dbReference>
<evidence type="ECO:0000313" key="2">
    <source>
        <dbReference type="EMBL" id="GGR61298.1"/>
    </source>
</evidence>